<dbReference type="PANTHER" id="PTHR33154">
    <property type="entry name" value="TRANSCRIPTIONAL REGULATOR, ARSR FAMILY"/>
    <property type="match status" value="1"/>
</dbReference>
<comment type="caution">
    <text evidence="5">The sequence shown here is derived from an EMBL/GenBank/DDBJ whole genome shotgun (WGS) entry which is preliminary data.</text>
</comment>
<proteinExistence type="predicted"/>
<evidence type="ECO:0000259" key="4">
    <source>
        <dbReference type="PROSITE" id="PS50987"/>
    </source>
</evidence>
<organism evidence="5 6">
    <name type="scientific">Candidatus Gottesmanbacteria bacterium GW2011_GWA2_44_17</name>
    <dbReference type="NCBI Taxonomy" id="1618444"/>
    <lineage>
        <taxon>Bacteria</taxon>
        <taxon>Candidatus Gottesmaniibacteriota</taxon>
    </lineage>
</organism>
<dbReference type="InterPro" id="IPR011991">
    <property type="entry name" value="ArsR-like_HTH"/>
</dbReference>
<keyword evidence="2" id="KW-0238">DNA-binding</keyword>
<dbReference type="PRINTS" id="PR00778">
    <property type="entry name" value="HTHARSR"/>
</dbReference>
<dbReference type="InterPro" id="IPR036388">
    <property type="entry name" value="WH-like_DNA-bd_sf"/>
</dbReference>
<dbReference type="PANTHER" id="PTHR33154:SF33">
    <property type="entry name" value="TRANSCRIPTIONAL REPRESSOR SDPR"/>
    <property type="match status" value="1"/>
</dbReference>
<dbReference type="NCBIfam" id="NF033788">
    <property type="entry name" value="HTH_metalloreg"/>
    <property type="match status" value="1"/>
</dbReference>
<dbReference type="CDD" id="cd00090">
    <property type="entry name" value="HTH_ARSR"/>
    <property type="match status" value="1"/>
</dbReference>
<dbReference type="SMART" id="SM00418">
    <property type="entry name" value="HTH_ARSR"/>
    <property type="match status" value="1"/>
</dbReference>
<dbReference type="InterPro" id="IPR001845">
    <property type="entry name" value="HTH_ArsR_DNA-bd_dom"/>
</dbReference>
<evidence type="ECO:0000256" key="1">
    <source>
        <dbReference type="ARBA" id="ARBA00023015"/>
    </source>
</evidence>
<dbReference type="PATRIC" id="fig|1618444.3.peg.44"/>
<keyword evidence="1" id="KW-0805">Transcription regulation</keyword>
<gene>
    <name evidence="5" type="ORF">UW37_C0002G0001</name>
</gene>
<evidence type="ECO:0000313" key="6">
    <source>
        <dbReference type="Proteomes" id="UP000034063"/>
    </source>
</evidence>
<dbReference type="PROSITE" id="PS50987">
    <property type="entry name" value="HTH_ARSR_2"/>
    <property type="match status" value="1"/>
</dbReference>
<dbReference type="AlphaFoldDB" id="A0A0G1HL38"/>
<evidence type="ECO:0000256" key="3">
    <source>
        <dbReference type="ARBA" id="ARBA00023163"/>
    </source>
</evidence>
<dbReference type="InterPro" id="IPR051081">
    <property type="entry name" value="HTH_MetalResp_TranReg"/>
</dbReference>
<dbReference type="GO" id="GO:0003677">
    <property type="term" value="F:DNA binding"/>
    <property type="evidence" value="ECO:0007669"/>
    <property type="project" value="UniProtKB-KW"/>
</dbReference>
<dbReference type="Proteomes" id="UP000034063">
    <property type="component" value="Unassembled WGS sequence"/>
</dbReference>
<dbReference type="EMBL" id="LCIB01000002">
    <property type="protein sequence ID" value="KKT47906.1"/>
    <property type="molecule type" value="Genomic_DNA"/>
</dbReference>
<reference evidence="5 6" key="1">
    <citation type="journal article" date="2015" name="Nature">
        <title>rRNA introns, odd ribosomes, and small enigmatic genomes across a large radiation of phyla.</title>
        <authorList>
            <person name="Brown C.T."/>
            <person name="Hug L.A."/>
            <person name="Thomas B.C."/>
            <person name="Sharon I."/>
            <person name="Castelle C.J."/>
            <person name="Singh A."/>
            <person name="Wilkins M.J."/>
            <person name="Williams K.H."/>
            <person name="Banfield J.F."/>
        </authorList>
    </citation>
    <scope>NUCLEOTIDE SEQUENCE [LARGE SCALE GENOMIC DNA]</scope>
</reference>
<dbReference type="GO" id="GO:0003700">
    <property type="term" value="F:DNA-binding transcription factor activity"/>
    <property type="evidence" value="ECO:0007669"/>
    <property type="project" value="InterPro"/>
</dbReference>
<accession>A0A0G1HL38</accession>
<dbReference type="SUPFAM" id="SSF46785">
    <property type="entry name" value="Winged helix' DNA-binding domain"/>
    <property type="match status" value="1"/>
</dbReference>
<keyword evidence="3" id="KW-0804">Transcription</keyword>
<name>A0A0G1HL38_9BACT</name>
<dbReference type="Pfam" id="PF01022">
    <property type="entry name" value="HTH_5"/>
    <property type="match status" value="1"/>
</dbReference>
<evidence type="ECO:0000313" key="5">
    <source>
        <dbReference type="EMBL" id="KKT47906.1"/>
    </source>
</evidence>
<sequence length="96" mass="11058">MKCLCPKKWQGFFRAIHDRKRQMILDIIQSHKEINASGITKNVPLSQPTISHHLKILSEASIIHTKKIGKEVLYSINESSIDECCGGFIRKFTHRK</sequence>
<dbReference type="InterPro" id="IPR036390">
    <property type="entry name" value="WH_DNA-bd_sf"/>
</dbReference>
<dbReference type="Gene3D" id="1.10.10.10">
    <property type="entry name" value="Winged helix-like DNA-binding domain superfamily/Winged helix DNA-binding domain"/>
    <property type="match status" value="1"/>
</dbReference>
<feature type="domain" description="HTH arsR-type" evidence="4">
    <location>
        <begin position="1"/>
        <end position="96"/>
    </location>
</feature>
<protein>
    <submittedName>
        <fullName evidence="5">Transcriptional regulator, ArsR family</fullName>
    </submittedName>
</protein>
<evidence type="ECO:0000256" key="2">
    <source>
        <dbReference type="ARBA" id="ARBA00023125"/>
    </source>
</evidence>